<name>A0A1F5I719_9BACT</name>
<evidence type="ECO:0000259" key="1">
    <source>
        <dbReference type="Pfam" id="PF01402"/>
    </source>
</evidence>
<dbReference type="GO" id="GO:0006355">
    <property type="term" value="P:regulation of DNA-templated transcription"/>
    <property type="evidence" value="ECO:0007669"/>
    <property type="project" value="InterPro"/>
</dbReference>
<dbReference type="InterPro" id="IPR010985">
    <property type="entry name" value="Ribbon_hlx_hlx"/>
</dbReference>
<reference evidence="2 3" key="1">
    <citation type="journal article" date="2016" name="Nat. Commun.">
        <title>Thousands of microbial genomes shed light on interconnected biogeochemical processes in an aquifer system.</title>
        <authorList>
            <person name="Anantharaman K."/>
            <person name="Brown C.T."/>
            <person name="Hug L.A."/>
            <person name="Sharon I."/>
            <person name="Castelle C.J."/>
            <person name="Probst A.J."/>
            <person name="Thomas B.C."/>
            <person name="Singh A."/>
            <person name="Wilkins M.J."/>
            <person name="Karaoz U."/>
            <person name="Brodie E.L."/>
            <person name="Williams K.H."/>
            <person name="Hubbard S.S."/>
            <person name="Banfield J.F."/>
        </authorList>
    </citation>
    <scope>NUCLEOTIDE SEQUENCE [LARGE SCALE GENOMIC DNA]</scope>
</reference>
<dbReference type="InterPro" id="IPR002145">
    <property type="entry name" value="CopG"/>
</dbReference>
<comment type="caution">
    <text evidence="2">The sequence shown here is derived from an EMBL/GenBank/DDBJ whole genome shotgun (WGS) entry which is preliminary data.</text>
</comment>
<dbReference type="CDD" id="cd22231">
    <property type="entry name" value="RHH_NikR_HicB-like"/>
    <property type="match status" value="1"/>
</dbReference>
<sequence length="87" mass="9945">MTTITISLPKAIAKKIDEKTKEGGFATRSEFVRNLIRQYLSKEVEPPYGSDEWWQLAEKKADEDIAAGRYTVYKNVNEAIKDLHKGN</sequence>
<evidence type="ECO:0000313" key="3">
    <source>
        <dbReference type="Proteomes" id="UP000177300"/>
    </source>
</evidence>
<dbReference type="EMBL" id="MFBY01000061">
    <property type="protein sequence ID" value="OGE12197.1"/>
    <property type="molecule type" value="Genomic_DNA"/>
</dbReference>
<gene>
    <name evidence="2" type="ORF">A3G14_01365</name>
</gene>
<protein>
    <recommendedName>
        <fullName evidence="1">Ribbon-helix-helix protein CopG domain-containing protein</fullName>
    </recommendedName>
</protein>
<organism evidence="2 3">
    <name type="scientific">Candidatus Curtissbacteria bacterium RIFCSPLOWO2_12_FULL_38_9</name>
    <dbReference type="NCBI Taxonomy" id="1797735"/>
    <lineage>
        <taxon>Bacteria</taxon>
        <taxon>Candidatus Curtissiibacteriota</taxon>
    </lineage>
</organism>
<dbReference type="AlphaFoldDB" id="A0A1F5I719"/>
<accession>A0A1F5I719</accession>
<dbReference type="Gene3D" id="1.10.1220.10">
    <property type="entry name" value="Met repressor-like"/>
    <property type="match status" value="1"/>
</dbReference>
<proteinExistence type="predicted"/>
<dbReference type="SUPFAM" id="SSF47598">
    <property type="entry name" value="Ribbon-helix-helix"/>
    <property type="match status" value="1"/>
</dbReference>
<evidence type="ECO:0000313" key="2">
    <source>
        <dbReference type="EMBL" id="OGE12197.1"/>
    </source>
</evidence>
<feature type="domain" description="Ribbon-helix-helix protein CopG" evidence="1">
    <location>
        <begin position="3"/>
        <end position="43"/>
    </location>
</feature>
<dbReference type="Pfam" id="PF01402">
    <property type="entry name" value="RHH_1"/>
    <property type="match status" value="1"/>
</dbReference>
<dbReference type="InterPro" id="IPR013321">
    <property type="entry name" value="Arc_rbn_hlx_hlx"/>
</dbReference>
<dbReference type="Proteomes" id="UP000177300">
    <property type="component" value="Unassembled WGS sequence"/>
</dbReference>